<accession>A0AA35KTR3</accession>
<dbReference type="AlphaFoldDB" id="A0AA35KTR3"/>
<reference evidence="1" key="1">
    <citation type="submission" date="2022-12" db="EMBL/GenBank/DDBJ databases">
        <authorList>
            <person name="Alioto T."/>
            <person name="Alioto T."/>
            <person name="Gomez Garrido J."/>
        </authorList>
    </citation>
    <scope>NUCLEOTIDE SEQUENCE</scope>
</reference>
<evidence type="ECO:0000313" key="1">
    <source>
        <dbReference type="EMBL" id="CAI5783078.1"/>
    </source>
</evidence>
<proteinExistence type="predicted"/>
<dbReference type="Proteomes" id="UP001178461">
    <property type="component" value="Chromosome 8"/>
</dbReference>
<protein>
    <submittedName>
        <fullName evidence="1">Uncharacterized protein</fullName>
    </submittedName>
</protein>
<name>A0AA35KTR3_9SAUR</name>
<evidence type="ECO:0000313" key="2">
    <source>
        <dbReference type="Proteomes" id="UP001178461"/>
    </source>
</evidence>
<organism evidence="1 2">
    <name type="scientific">Podarcis lilfordi</name>
    <name type="common">Lilford's wall lizard</name>
    <dbReference type="NCBI Taxonomy" id="74358"/>
    <lineage>
        <taxon>Eukaryota</taxon>
        <taxon>Metazoa</taxon>
        <taxon>Chordata</taxon>
        <taxon>Craniata</taxon>
        <taxon>Vertebrata</taxon>
        <taxon>Euteleostomi</taxon>
        <taxon>Lepidosauria</taxon>
        <taxon>Squamata</taxon>
        <taxon>Bifurcata</taxon>
        <taxon>Unidentata</taxon>
        <taxon>Episquamata</taxon>
        <taxon>Laterata</taxon>
        <taxon>Lacertibaenia</taxon>
        <taxon>Lacertidae</taxon>
        <taxon>Podarcis</taxon>
    </lineage>
</organism>
<sequence>MGNGSSAYQILESPSGKNTAGFLPIPDAFEWPLRLLDRYSLSLEQAFSEPFPDPKMSFYRRKQDVLRWVFKVLTLLFFKSFDKNQLGGRSPGSSIGCDPTARRSLVPAQLQLPTHSCPLSPFLARNPIRNKGISLKKRETLTAISPPLAQMNWIFFCPTVQCWLQPLDPHLPRKRGHSSNRVL</sequence>
<gene>
    <name evidence="1" type="ORF">PODLI_1B039289</name>
</gene>
<dbReference type="EMBL" id="OX395133">
    <property type="protein sequence ID" value="CAI5783078.1"/>
    <property type="molecule type" value="Genomic_DNA"/>
</dbReference>
<keyword evidence="2" id="KW-1185">Reference proteome</keyword>